<accession>A0A4U0U6G6</accession>
<dbReference type="InterPro" id="IPR003107">
    <property type="entry name" value="HAT"/>
</dbReference>
<dbReference type="EMBL" id="NAJL01000010">
    <property type="protein sequence ID" value="TKA30783.1"/>
    <property type="molecule type" value="Genomic_DNA"/>
</dbReference>
<feature type="compositionally biased region" description="Polar residues" evidence="4">
    <location>
        <begin position="196"/>
        <end position="234"/>
    </location>
</feature>
<organism evidence="6 7">
    <name type="scientific">Salinomyces thailandicus</name>
    <dbReference type="NCBI Taxonomy" id="706561"/>
    <lineage>
        <taxon>Eukaryota</taxon>
        <taxon>Fungi</taxon>
        <taxon>Dikarya</taxon>
        <taxon>Ascomycota</taxon>
        <taxon>Pezizomycotina</taxon>
        <taxon>Dothideomycetes</taxon>
        <taxon>Dothideomycetidae</taxon>
        <taxon>Mycosphaerellales</taxon>
        <taxon>Teratosphaeriaceae</taxon>
        <taxon>Salinomyces</taxon>
    </lineage>
</organism>
<sequence>MDINALLSPESSSPSDGSAPPSSNPPSPKKGAGNRRPTGGKRVASGLSQEVMRSPDRIVSPHKRPHSYGETGPVAGGQAFPLHLTAEATPGFRPLHQQERPTSNPRGAVADPSSLHRDHMPPHPTLSTSSVAHRPSSTPQMEGLARESASVRLPAMSSHALADTPPPSDLASQQTPIRPPRTHSSDSIPRTEPARNVQQRSVASFNPLYQTVDQTPPKSRTGSGASIQDFQNTMIGKPPEQPPPPRSFPASNALTDVEAQTVTNLLNYLGDNSYDYDSHVQLITLLHKGFVAHTYPPADSLEATPRNPHDYAQLEELRQSRKAMDSRFAVGEALWLEWLADESLLAQSAEESISVTELYQKAVGDETASVKLWQAYADWIEGVYRACHDMEHGDSATWTSEDKEMLRELFTRDMLLSVLQEGVEKTRWRIDESHLLWNRWMQMQLEDLPAQPDQSEVERIRDACLERLKIPHATSLQTAQELLWPFINRYYPEDWEIIMERGKEKAEPCQRQMALREEHELHVQRAAVTGDRQALFGALSAYLVYEKKRRKKDFLTYELSCGLYERALLAFPTYAEWWLDYIDLVVIAERNIPTVSVLALIERATCHCPWSGDLWAQRILRLDVEGRPHSEIEQTKHRATSSGLLDIVGLDEPLKVLQQWCTYLRRHAFSSSATEDDPDIAEVGIQSALENVMETGRKLYGKDFQGDPLYRLETILIKFFTQSRRVEDARRIWERLSRSHSHDSEFWFKWYAWEVWLWGYERLSEKHRVETKENAPYQARAVASNAMSQNITHLDSPEKVVEMFLMHFQQHEQADQLQSALIEAREYSKRIAIRRGKEAEAAAAQAAKAAAERGQQDLVSETEAQAADVSVGESGEKRKADDAALLSNGTARSKKVKTGEPAASATQHTEPSSSATAQIKRDREHNSINLHNLPSDVEELEIKKFFREIGRPVATNIVQDKTAGTAIATVEFETQEDVLAAKTRNGKEIRPSCEVRIHSGSQNTLYVSNYPPEYDEQAIKRLFDSYGEIISVRFPSLKFNNRRRFCYVQFLTEDMARKAEETMDSKTLDRQHRLIARISNPEAAKQRSGARAEGREIFVKNVERDASDEAVEEFFAQFGRVVSMNLLKLVNNRKTGSGFVVYSSADEANKALEADGKPFRDRILQVAISGAKTDNRATAHDRARKTDILVKQATPDAVDGSRRGSDISMASATASADQHQQQPDHFRTARERKIAILNLPDTVNDARILAAMETYGQVVKIQLRREQEGAIVEFQTLRDAFNVRQGVDVSTLGPEAKTGDVEELLAKKRQGGAGAGGAGMGMGGLRPAVVSRPGQNRGGRRGGLGFKRAAGAAKEEKSGGASGSGSGGGSGAGAGAGKSNSDFRAMLEARPSAGSDGDNDGKAE</sequence>
<feature type="region of interest" description="Disordered" evidence="4">
    <location>
        <begin position="1"/>
        <end position="250"/>
    </location>
</feature>
<feature type="domain" description="RRM" evidence="5">
    <location>
        <begin position="926"/>
        <end position="1002"/>
    </location>
</feature>
<dbReference type="CDD" id="cd00590">
    <property type="entry name" value="RRM_SF"/>
    <property type="match status" value="1"/>
</dbReference>
<dbReference type="SUPFAM" id="SSF54928">
    <property type="entry name" value="RNA-binding domain, RBD"/>
    <property type="match status" value="3"/>
</dbReference>
<keyword evidence="7" id="KW-1185">Reference proteome</keyword>
<dbReference type="SUPFAM" id="SSF48452">
    <property type="entry name" value="TPR-like"/>
    <property type="match status" value="1"/>
</dbReference>
<keyword evidence="2 3" id="KW-0694">RNA-binding</keyword>
<dbReference type="PROSITE" id="PS50102">
    <property type="entry name" value="RRM"/>
    <property type="match status" value="3"/>
</dbReference>
<reference evidence="6 7" key="1">
    <citation type="submission" date="2017-03" db="EMBL/GenBank/DDBJ databases">
        <title>Genomes of endolithic fungi from Antarctica.</title>
        <authorList>
            <person name="Coleine C."/>
            <person name="Masonjones S."/>
            <person name="Stajich J.E."/>
        </authorList>
    </citation>
    <scope>NUCLEOTIDE SEQUENCE [LARGE SCALE GENOMIC DNA]</scope>
    <source>
        <strain evidence="6 7">CCFEE 6315</strain>
    </source>
</reference>
<feature type="compositionally biased region" description="Gly residues" evidence="4">
    <location>
        <begin position="1311"/>
        <end position="1324"/>
    </location>
</feature>
<name>A0A4U0U6G6_9PEZI</name>
<feature type="compositionally biased region" description="Low complexity" evidence="4">
    <location>
        <begin position="8"/>
        <end position="21"/>
    </location>
</feature>
<keyword evidence="1" id="KW-0677">Repeat</keyword>
<dbReference type="InterPro" id="IPR050502">
    <property type="entry name" value="Euk_RNA-bind_prot"/>
</dbReference>
<comment type="caution">
    <text evidence="6">The sequence shown here is derived from an EMBL/GenBank/DDBJ whole genome shotgun (WGS) entry which is preliminary data.</text>
</comment>
<feature type="compositionally biased region" description="Polar residues" evidence="4">
    <location>
        <begin position="125"/>
        <end position="140"/>
    </location>
</feature>
<feature type="compositionally biased region" description="Polar residues" evidence="4">
    <location>
        <begin position="904"/>
        <end position="917"/>
    </location>
</feature>
<dbReference type="Pfam" id="PF16842">
    <property type="entry name" value="RRM_occluded"/>
    <property type="match status" value="1"/>
</dbReference>
<dbReference type="Gene3D" id="1.25.40.10">
    <property type="entry name" value="Tetratricopeptide repeat domain"/>
    <property type="match status" value="2"/>
</dbReference>
<dbReference type="Pfam" id="PF00076">
    <property type="entry name" value="RRM_1"/>
    <property type="match status" value="3"/>
</dbReference>
<feature type="domain" description="RRM" evidence="5">
    <location>
        <begin position="1003"/>
        <end position="1081"/>
    </location>
</feature>
<dbReference type="InterPro" id="IPR012677">
    <property type="entry name" value="Nucleotide-bd_a/b_plait_sf"/>
</dbReference>
<evidence type="ECO:0000256" key="4">
    <source>
        <dbReference type="SAM" id="MobiDB-lite"/>
    </source>
</evidence>
<dbReference type="GO" id="GO:0006396">
    <property type="term" value="P:RNA processing"/>
    <property type="evidence" value="ECO:0007669"/>
    <property type="project" value="InterPro"/>
</dbReference>
<dbReference type="InterPro" id="IPR011990">
    <property type="entry name" value="TPR-like_helical_dom_sf"/>
</dbReference>
<evidence type="ECO:0000259" key="5">
    <source>
        <dbReference type="PROSITE" id="PS50102"/>
    </source>
</evidence>
<dbReference type="PANTHER" id="PTHR48025:SF1">
    <property type="entry name" value="RRM DOMAIN-CONTAINING PROTEIN"/>
    <property type="match status" value="1"/>
</dbReference>
<dbReference type="OrthoDB" id="360390at2759"/>
<evidence type="ECO:0000313" key="7">
    <source>
        <dbReference type="Proteomes" id="UP000308549"/>
    </source>
</evidence>
<gene>
    <name evidence="6" type="ORF">B0A50_02503</name>
</gene>
<dbReference type="Gene3D" id="3.30.70.330">
    <property type="match status" value="4"/>
</dbReference>
<dbReference type="SMART" id="SM00360">
    <property type="entry name" value="RRM"/>
    <property type="match status" value="4"/>
</dbReference>
<evidence type="ECO:0000313" key="6">
    <source>
        <dbReference type="EMBL" id="TKA30783.1"/>
    </source>
</evidence>
<dbReference type="PANTHER" id="PTHR48025">
    <property type="entry name" value="OS02G0815200 PROTEIN"/>
    <property type="match status" value="1"/>
</dbReference>
<protein>
    <recommendedName>
        <fullName evidence="5">RRM domain-containing protein</fullName>
    </recommendedName>
</protein>
<feature type="domain" description="RRM" evidence="5">
    <location>
        <begin position="1095"/>
        <end position="1171"/>
    </location>
</feature>
<feature type="compositionally biased region" description="Gly residues" evidence="4">
    <location>
        <begin position="1360"/>
        <end position="1376"/>
    </location>
</feature>
<dbReference type="InterPro" id="IPR035979">
    <property type="entry name" value="RBD_domain_sf"/>
</dbReference>
<evidence type="ECO:0000256" key="1">
    <source>
        <dbReference type="ARBA" id="ARBA00022737"/>
    </source>
</evidence>
<evidence type="ECO:0000256" key="2">
    <source>
        <dbReference type="ARBA" id="ARBA00022884"/>
    </source>
</evidence>
<feature type="region of interest" description="Disordered" evidence="4">
    <location>
        <begin position="853"/>
        <end position="931"/>
    </location>
</feature>
<proteinExistence type="predicted"/>
<dbReference type="InterPro" id="IPR000504">
    <property type="entry name" value="RRM_dom"/>
</dbReference>
<evidence type="ECO:0000256" key="3">
    <source>
        <dbReference type="PROSITE-ProRule" id="PRU00176"/>
    </source>
</evidence>
<dbReference type="InterPro" id="IPR031766">
    <property type="entry name" value="RRM_occluded"/>
</dbReference>
<feature type="region of interest" description="Disordered" evidence="4">
    <location>
        <begin position="1311"/>
        <end position="1404"/>
    </location>
</feature>
<dbReference type="GO" id="GO:0003729">
    <property type="term" value="F:mRNA binding"/>
    <property type="evidence" value="ECO:0007669"/>
    <property type="project" value="TreeGrafter"/>
</dbReference>
<dbReference type="SMART" id="SM00386">
    <property type="entry name" value="HAT"/>
    <property type="match status" value="3"/>
</dbReference>
<dbReference type="Proteomes" id="UP000308549">
    <property type="component" value="Unassembled WGS sequence"/>
</dbReference>